<sequence>MSLSPLKSMVLAAVIAWASAGAAQAGSAQLALHEAVQGDVTQIFNGFSGWITNSNGGRTDFTNSYAASLYDSSGQTEFSVSANSTSLDLYADLFTTAGDTTLEGWNGPIEFVVGPAGGSVSIDYQLGATLWISSQRKPTDISSADFLLSSDYDQFRGIGTRLKAVEPGAPAFDAATQTLQFAGTGAEVHYFAHLDFGAFSNGYAVDPVPEPETWALMGMGLVAAVAAARKRRRA</sequence>
<feature type="domain" description="Ice-binding protein C-terminal" evidence="2">
    <location>
        <begin position="207"/>
        <end position="231"/>
    </location>
</feature>
<dbReference type="AlphaFoldDB" id="A0A0N0XLZ2"/>
<evidence type="ECO:0000259" key="2">
    <source>
        <dbReference type="Pfam" id="PF07589"/>
    </source>
</evidence>
<reference evidence="3 4" key="1">
    <citation type="submission" date="2015-07" db="EMBL/GenBank/DDBJ databases">
        <title>Draft genome sequence of the Amantichitinum ursilacus IGB-41, a new chitin-degrading bacterium.</title>
        <authorList>
            <person name="Kirstahler P."/>
            <person name="Guenther M."/>
            <person name="Grumaz C."/>
            <person name="Rupp S."/>
            <person name="Zibek S."/>
            <person name="Sohn K."/>
        </authorList>
    </citation>
    <scope>NUCLEOTIDE SEQUENCE [LARGE SCALE GENOMIC DNA]</scope>
    <source>
        <strain evidence="3 4">IGB-41</strain>
    </source>
</reference>
<dbReference type="Pfam" id="PF07589">
    <property type="entry name" value="PEP-CTERM"/>
    <property type="match status" value="1"/>
</dbReference>
<protein>
    <submittedName>
        <fullName evidence="3">PEP-CTERM motif protein</fullName>
    </submittedName>
</protein>
<dbReference type="InterPro" id="IPR013424">
    <property type="entry name" value="Ice-binding_C"/>
</dbReference>
<evidence type="ECO:0000313" key="4">
    <source>
        <dbReference type="Proteomes" id="UP000037939"/>
    </source>
</evidence>
<keyword evidence="4" id="KW-1185">Reference proteome</keyword>
<comment type="caution">
    <text evidence="3">The sequence shown here is derived from an EMBL/GenBank/DDBJ whole genome shotgun (WGS) entry which is preliminary data.</text>
</comment>
<organism evidence="3 4">
    <name type="scientific">Amantichitinum ursilacus</name>
    <dbReference type="NCBI Taxonomy" id="857265"/>
    <lineage>
        <taxon>Bacteria</taxon>
        <taxon>Pseudomonadati</taxon>
        <taxon>Pseudomonadota</taxon>
        <taxon>Betaproteobacteria</taxon>
        <taxon>Neisseriales</taxon>
        <taxon>Chitinibacteraceae</taxon>
        <taxon>Amantichitinum</taxon>
    </lineage>
</organism>
<evidence type="ECO:0000313" key="3">
    <source>
        <dbReference type="EMBL" id="KPC54171.1"/>
    </source>
</evidence>
<feature type="chain" id="PRO_5005863172" evidence="1">
    <location>
        <begin position="26"/>
        <end position="234"/>
    </location>
</feature>
<accession>A0A0N0XLZ2</accession>
<gene>
    <name evidence="3" type="ORF">WG78_05960</name>
</gene>
<proteinExistence type="predicted"/>
<dbReference type="EMBL" id="LAQT01000003">
    <property type="protein sequence ID" value="KPC54171.1"/>
    <property type="molecule type" value="Genomic_DNA"/>
</dbReference>
<feature type="signal peptide" evidence="1">
    <location>
        <begin position="1"/>
        <end position="25"/>
    </location>
</feature>
<keyword evidence="1" id="KW-0732">Signal</keyword>
<dbReference type="NCBIfam" id="TIGR02595">
    <property type="entry name" value="PEP_CTERM"/>
    <property type="match status" value="1"/>
</dbReference>
<name>A0A0N0XLZ2_9NEIS</name>
<dbReference type="Proteomes" id="UP000037939">
    <property type="component" value="Unassembled WGS sequence"/>
</dbReference>
<evidence type="ECO:0000256" key="1">
    <source>
        <dbReference type="SAM" id="SignalP"/>
    </source>
</evidence>
<dbReference type="RefSeq" id="WP_152969081.1">
    <property type="nucleotide sequence ID" value="NZ_LAQT01000003.1"/>
</dbReference>